<comment type="cofactor">
    <cofactor evidence="1">
        <name>Mg(2+)</name>
        <dbReference type="ChEBI" id="CHEBI:18420"/>
    </cofactor>
</comment>
<dbReference type="SUPFAM" id="SSF55811">
    <property type="entry name" value="Nudix"/>
    <property type="match status" value="1"/>
</dbReference>
<organism evidence="4 5">
    <name type="scientific">Dietzia natronolimnaea</name>
    <dbReference type="NCBI Taxonomy" id="161920"/>
    <lineage>
        <taxon>Bacteria</taxon>
        <taxon>Bacillati</taxon>
        <taxon>Actinomycetota</taxon>
        <taxon>Actinomycetes</taxon>
        <taxon>Mycobacteriales</taxon>
        <taxon>Dietziaceae</taxon>
        <taxon>Dietzia</taxon>
    </lineage>
</organism>
<evidence type="ECO:0000256" key="2">
    <source>
        <dbReference type="ARBA" id="ARBA00022801"/>
    </source>
</evidence>
<name>A0A2A2WTR1_9ACTN</name>
<protein>
    <submittedName>
        <fullName evidence="4">NTP pyrophosphohydrolase</fullName>
    </submittedName>
</protein>
<gene>
    <name evidence="4" type="ORF">CEY15_01940</name>
</gene>
<proteinExistence type="predicted"/>
<dbReference type="PROSITE" id="PS00893">
    <property type="entry name" value="NUDIX_BOX"/>
    <property type="match status" value="1"/>
</dbReference>
<dbReference type="CDD" id="cd04690">
    <property type="entry name" value="NUDIX_Hydrolase"/>
    <property type="match status" value="1"/>
</dbReference>
<dbReference type="GO" id="GO:0016787">
    <property type="term" value="F:hydrolase activity"/>
    <property type="evidence" value="ECO:0007669"/>
    <property type="project" value="UniProtKB-KW"/>
</dbReference>
<evidence type="ECO:0000259" key="3">
    <source>
        <dbReference type="PROSITE" id="PS51462"/>
    </source>
</evidence>
<keyword evidence="5" id="KW-1185">Reference proteome</keyword>
<feature type="domain" description="Nudix hydrolase" evidence="3">
    <location>
        <begin position="13"/>
        <end position="140"/>
    </location>
</feature>
<comment type="caution">
    <text evidence="4">The sequence shown here is derived from an EMBL/GenBank/DDBJ whole genome shotgun (WGS) entry which is preliminary data.</text>
</comment>
<dbReference type="Pfam" id="PF00293">
    <property type="entry name" value="NUDIX"/>
    <property type="match status" value="1"/>
</dbReference>
<dbReference type="PANTHER" id="PTHR43046">
    <property type="entry name" value="GDP-MANNOSE MANNOSYL HYDROLASE"/>
    <property type="match status" value="1"/>
</dbReference>
<dbReference type="PROSITE" id="PS51462">
    <property type="entry name" value="NUDIX"/>
    <property type="match status" value="1"/>
</dbReference>
<dbReference type="RefSeq" id="WP_095717054.1">
    <property type="nucleotide sequence ID" value="NZ_NTGA01000004.1"/>
</dbReference>
<dbReference type="InterPro" id="IPR000086">
    <property type="entry name" value="NUDIX_hydrolase_dom"/>
</dbReference>
<dbReference type="InterPro" id="IPR015797">
    <property type="entry name" value="NUDIX_hydrolase-like_dom_sf"/>
</dbReference>
<reference evidence="5" key="1">
    <citation type="submission" date="2017-09" db="EMBL/GenBank/DDBJ databases">
        <authorList>
            <person name="Zhang Y."/>
            <person name="Huang X."/>
            <person name="Liu J."/>
            <person name="Lu L."/>
            <person name="Peng K."/>
        </authorList>
    </citation>
    <scope>NUCLEOTIDE SEQUENCE [LARGE SCALE GENOMIC DNA]</scope>
    <source>
        <strain evidence="5">S-XJ-1</strain>
    </source>
</reference>
<evidence type="ECO:0000256" key="1">
    <source>
        <dbReference type="ARBA" id="ARBA00001946"/>
    </source>
</evidence>
<dbReference type="PANTHER" id="PTHR43046:SF2">
    <property type="entry name" value="8-OXO-DGTP DIPHOSPHATASE-RELATED"/>
    <property type="match status" value="1"/>
</dbReference>
<dbReference type="OrthoDB" id="67499at2"/>
<evidence type="ECO:0000313" key="4">
    <source>
        <dbReference type="EMBL" id="PAY24587.1"/>
    </source>
</evidence>
<sequence length="168" mass="18664">MIKGVDHSDSTSVRVITVSAVVVTRPDGAVVTVRKKGTDRFMLPGGKWEPGEAPLDCAVRELGEELGVSLAPERLTPLGRFDTATANEPGFRLVSEVFAAETDVRVEPRAEIAEARWLTTTELRALAELPEDECAPWAPLLVRVVREGSWWRRYRGSECDDRDECEEQ</sequence>
<accession>A0A2A2WTR1</accession>
<keyword evidence="2 4" id="KW-0378">Hydrolase</keyword>
<dbReference type="AlphaFoldDB" id="A0A2A2WTR1"/>
<dbReference type="InterPro" id="IPR020084">
    <property type="entry name" value="NUDIX_hydrolase_CS"/>
</dbReference>
<dbReference type="Gene3D" id="3.90.79.10">
    <property type="entry name" value="Nucleoside Triphosphate Pyrophosphohydrolase"/>
    <property type="match status" value="1"/>
</dbReference>
<dbReference type="EMBL" id="NTGA01000004">
    <property type="protein sequence ID" value="PAY24587.1"/>
    <property type="molecule type" value="Genomic_DNA"/>
</dbReference>
<evidence type="ECO:0000313" key="5">
    <source>
        <dbReference type="Proteomes" id="UP000218810"/>
    </source>
</evidence>
<dbReference type="Proteomes" id="UP000218810">
    <property type="component" value="Unassembled WGS sequence"/>
</dbReference>